<sequence>MATGADDVPEDAAGITAYAEAIVTELAALDAAPAPDAAPAATLVAALAALHTAMRAVLPGRQRARPGLFDRLLGRDVVDQHDADALGARMGVLLVDVDRAAAELRAETAAWRERAAAAGPALARLEQAAAALRAAQMEGGISCDLRLRRAQHLDTVRHAHALSARQRQLVVAQQETLLERYRNIRDILLPLWRQRADGAQAARGVARAVTAAEIEADIAHEVDAMTATLATRAPDRAGPKETEA</sequence>
<comment type="caution">
    <text evidence="1">The sequence shown here is derived from an EMBL/GenBank/DDBJ whole genome shotgun (WGS) entry which is preliminary data.</text>
</comment>
<protein>
    <recommendedName>
        <fullName evidence="3">Cell division protein FtsY</fullName>
    </recommendedName>
</protein>
<dbReference type="AlphaFoldDB" id="A0A7Z0TU61"/>
<name>A0A7Z0TU61_9GAMM</name>
<dbReference type="Proteomes" id="UP000589896">
    <property type="component" value="Unassembled WGS sequence"/>
</dbReference>
<evidence type="ECO:0000313" key="2">
    <source>
        <dbReference type="Proteomes" id="UP000589896"/>
    </source>
</evidence>
<evidence type="ECO:0008006" key="3">
    <source>
        <dbReference type="Google" id="ProtNLM"/>
    </source>
</evidence>
<dbReference type="EMBL" id="JACCJZ010000013">
    <property type="protein sequence ID" value="NYZ62526.1"/>
    <property type="molecule type" value="Genomic_DNA"/>
</dbReference>
<accession>A0A7Z0TU61</accession>
<keyword evidence="2" id="KW-1185">Reference proteome</keyword>
<dbReference type="RefSeq" id="WP_180544735.1">
    <property type="nucleotide sequence ID" value="NZ_JACCJZ010000013.1"/>
</dbReference>
<reference evidence="1 2" key="1">
    <citation type="submission" date="2020-07" db="EMBL/GenBank/DDBJ databases">
        <title>isolation of Luteimonas sp. SJ-16.</title>
        <authorList>
            <person name="Huang X.-X."/>
            <person name="Xu L."/>
            <person name="Sun J.-Q."/>
        </authorList>
    </citation>
    <scope>NUCLEOTIDE SEQUENCE [LARGE SCALE GENOMIC DNA]</scope>
    <source>
        <strain evidence="1 2">SJ-16</strain>
    </source>
</reference>
<organism evidence="1 2">
    <name type="scientific">Luteimonas deserti</name>
    <dbReference type="NCBI Taxonomy" id="2752306"/>
    <lineage>
        <taxon>Bacteria</taxon>
        <taxon>Pseudomonadati</taxon>
        <taxon>Pseudomonadota</taxon>
        <taxon>Gammaproteobacteria</taxon>
        <taxon>Lysobacterales</taxon>
        <taxon>Lysobacteraceae</taxon>
        <taxon>Luteimonas</taxon>
    </lineage>
</organism>
<proteinExistence type="predicted"/>
<gene>
    <name evidence="1" type="ORF">H0E82_07075</name>
</gene>
<evidence type="ECO:0000313" key="1">
    <source>
        <dbReference type="EMBL" id="NYZ62526.1"/>
    </source>
</evidence>